<comment type="subunit">
    <text evidence="2 7">Heterodimer of SbcC and SbcD.</text>
</comment>
<organism evidence="10">
    <name type="scientific">uncultured Anaerotruncus sp</name>
    <dbReference type="NCBI Taxonomy" id="905011"/>
    <lineage>
        <taxon>Bacteria</taxon>
        <taxon>Bacillati</taxon>
        <taxon>Bacillota</taxon>
        <taxon>Clostridia</taxon>
        <taxon>Eubacteriales</taxon>
        <taxon>Oscillospiraceae</taxon>
        <taxon>Anaerotruncus</taxon>
        <taxon>environmental samples</taxon>
    </lineage>
</organism>
<keyword evidence="7" id="KW-0235">DNA replication</keyword>
<name>A0A6N2TTA1_9FIRM</name>
<dbReference type="GO" id="GO:0004519">
    <property type="term" value="F:endonuclease activity"/>
    <property type="evidence" value="ECO:0007669"/>
    <property type="project" value="UniProtKB-KW"/>
</dbReference>
<gene>
    <name evidence="7 10" type="primary">sbcD</name>
    <name evidence="10" type="ORF">AULFYP135_01592</name>
</gene>
<dbReference type="PANTHER" id="PTHR30337:SF0">
    <property type="entry name" value="NUCLEASE SBCCD SUBUNIT D"/>
    <property type="match status" value="1"/>
</dbReference>
<dbReference type="Pfam" id="PF00149">
    <property type="entry name" value="Metallophos"/>
    <property type="match status" value="1"/>
</dbReference>
<keyword evidence="7" id="KW-0233">DNA recombination</keyword>
<evidence type="ECO:0000256" key="4">
    <source>
        <dbReference type="ARBA" id="ARBA00022722"/>
    </source>
</evidence>
<keyword evidence="4 7" id="KW-0540">Nuclease</keyword>
<keyword evidence="6 7" id="KW-0269">Exonuclease</keyword>
<reference evidence="10" key="1">
    <citation type="submission" date="2019-11" db="EMBL/GenBank/DDBJ databases">
        <authorList>
            <person name="Feng L."/>
        </authorList>
    </citation>
    <scope>NUCLEOTIDE SEQUENCE</scope>
    <source>
        <strain evidence="10">AundefinedLFYP135</strain>
    </source>
</reference>
<evidence type="ECO:0000256" key="1">
    <source>
        <dbReference type="ARBA" id="ARBA00010555"/>
    </source>
</evidence>
<evidence type="ECO:0000256" key="7">
    <source>
        <dbReference type="RuleBase" id="RU363069"/>
    </source>
</evidence>
<evidence type="ECO:0000259" key="9">
    <source>
        <dbReference type="Pfam" id="PF12320"/>
    </source>
</evidence>
<dbReference type="InterPro" id="IPR041796">
    <property type="entry name" value="Mre11_N"/>
</dbReference>
<dbReference type="InterPro" id="IPR029052">
    <property type="entry name" value="Metallo-depent_PP-like"/>
</dbReference>
<dbReference type="InterPro" id="IPR026843">
    <property type="entry name" value="SbcD_C"/>
</dbReference>
<dbReference type="InterPro" id="IPR004593">
    <property type="entry name" value="SbcD"/>
</dbReference>
<comment type="similarity">
    <text evidence="1 7">Belongs to the SbcD family.</text>
</comment>
<protein>
    <recommendedName>
        <fullName evidence="3 7">Nuclease SbcCD subunit D</fullName>
    </recommendedName>
</protein>
<feature type="domain" description="Calcineurin-like phosphoesterase" evidence="8">
    <location>
        <begin position="1"/>
        <end position="218"/>
    </location>
</feature>
<evidence type="ECO:0000313" key="10">
    <source>
        <dbReference type="EMBL" id="VYT08835.1"/>
    </source>
</evidence>
<sequence>MKLLQLADLHIGKRVNEFSMLEDQIYILHQILDIARERRPDGVLIAGDVYDKTIPSAEAVTVLDGFLTSLADLHIPVFVVPGNHDSAERLGFGSHLLRESGVYIAAPYHGAVERFTLEDAYGPVGIHLLPFLRPAAVGACHPEEKVDGYDSGVRLALSHADFSGADRHVLVAHQFVTSGGKEPERSDSEAITVGGLDNVEVSAFDRFDYVALGHIHGPQFVGRPSVRYAGSPLKYSFSEWRQQKTALLVTLRGPGEEPELEKIPLIPLRNLRVIRGPLAQLTAMGEKSQDYIEAVLTDEESLADPLGELRQIYPNLMRLTFDNRRTQTQGGPGVAQSIREKSPLELFGEFYEAQNGAPLEEEQTALLSQLLAGLEEAR</sequence>
<dbReference type="Pfam" id="PF12320">
    <property type="entry name" value="SbcD_C"/>
    <property type="match status" value="1"/>
</dbReference>
<dbReference type="AlphaFoldDB" id="A0A6N2TTA1"/>
<evidence type="ECO:0000256" key="2">
    <source>
        <dbReference type="ARBA" id="ARBA00011322"/>
    </source>
</evidence>
<dbReference type="NCBIfam" id="TIGR00619">
    <property type="entry name" value="sbcd"/>
    <property type="match status" value="1"/>
</dbReference>
<evidence type="ECO:0000256" key="3">
    <source>
        <dbReference type="ARBA" id="ARBA00013365"/>
    </source>
</evidence>
<evidence type="ECO:0000256" key="5">
    <source>
        <dbReference type="ARBA" id="ARBA00022801"/>
    </source>
</evidence>
<keyword evidence="7" id="KW-0255">Endonuclease</keyword>
<dbReference type="CDD" id="cd00840">
    <property type="entry name" value="MPP_Mre11_N"/>
    <property type="match status" value="1"/>
</dbReference>
<dbReference type="InterPro" id="IPR004843">
    <property type="entry name" value="Calcineurin-like_PHP"/>
</dbReference>
<dbReference type="Gene3D" id="3.60.21.10">
    <property type="match status" value="1"/>
</dbReference>
<dbReference type="SUPFAM" id="SSF56300">
    <property type="entry name" value="Metallo-dependent phosphatases"/>
    <property type="match status" value="1"/>
</dbReference>
<dbReference type="GO" id="GO:0006260">
    <property type="term" value="P:DNA replication"/>
    <property type="evidence" value="ECO:0007669"/>
    <property type="project" value="UniProtKB-KW"/>
</dbReference>
<dbReference type="InterPro" id="IPR050535">
    <property type="entry name" value="DNA_Repair-Maintenance_Comp"/>
</dbReference>
<proteinExistence type="inferred from homology"/>
<dbReference type="EMBL" id="CACRSL010000003">
    <property type="protein sequence ID" value="VYT08835.1"/>
    <property type="molecule type" value="Genomic_DNA"/>
</dbReference>
<dbReference type="GO" id="GO:0008408">
    <property type="term" value="F:3'-5' exonuclease activity"/>
    <property type="evidence" value="ECO:0007669"/>
    <property type="project" value="InterPro"/>
</dbReference>
<comment type="function">
    <text evidence="7">SbcCD cleaves DNA hairpin structures. These structures can inhibit DNA replication and are intermediates in certain DNA recombination reactions. The complex acts as a 3'-&gt;5' double strand exonuclease that can open hairpins. It also has a 5' single-strand endonuclease activity.</text>
</comment>
<accession>A0A6N2TTA1</accession>
<evidence type="ECO:0000256" key="6">
    <source>
        <dbReference type="ARBA" id="ARBA00022839"/>
    </source>
</evidence>
<keyword evidence="5 7" id="KW-0378">Hydrolase</keyword>
<dbReference type="PANTHER" id="PTHR30337">
    <property type="entry name" value="COMPONENT OF ATP-DEPENDENT DSDNA EXONUCLEASE"/>
    <property type="match status" value="1"/>
</dbReference>
<evidence type="ECO:0000259" key="8">
    <source>
        <dbReference type="Pfam" id="PF00149"/>
    </source>
</evidence>
<dbReference type="GO" id="GO:0006310">
    <property type="term" value="P:DNA recombination"/>
    <property type="evidence" value="ECO:0007669"/>
    <property type="project" value="UniProtKB-KW"/>
</dbReference>
<feature type="domain" description="Nuclease SbcCD subunit D C-terminal" evidence="9">
    <location>
        <begin position="268"/>
        <end position="354"/>
    </location>
</feature>